<sequence>MNDVAADAAKQAVERVFSEHWGRLLALLTGQLRSLEIAEESLADAFEQAVRHWERDGVPDRPKAWLLTTARRRGLDRLRREATLARKLPLLVVDTEPERGADAALVGEEADAAAIPDERLRLLFTCCHPALASEARVALTLRMVGGLTTAEIARAFLVSEPTMAARITRAKKKVATAGIPYRVPTDADLPDRLGGVLAVLYLVFTEGHSATSGASPVRAALCEEAIRLTRVVSDLLPTEPEPAALLALMLLHHSRRDARTDDEGQLVLLADQDRSRWNRAEIEEGVAFVEHAASFRRVSAYLLQAAIAAEHASARSAAETDWAAIVALYERLERLTGSPVVRLNRAVAVAEREGPDRGFALLAGLDEVLGDYQPLRLARADFLRRMGERAAARLEYARARDLAGNDAERAFLSRRLAELDAD</sequence>
<dbReference type="GO" id="GO:0016987">
    <property type="term" value="F:sigma factor activity"/>
    <property type="evidence" value="ECO:0007669"/>
    <property type="project" value="UniProtKB-KW"/>
</dbReference>
<dbReference type="Gene3D" id="1.10.1740.10">
    <property type="match status" value="1"/>
</dbReference>
<comment type="caution">
    <text evidence="8">The sequence shown here is derived from an EMBL/GenBank/DDBJ whole genome shotgun (WGS) entry which is preliminary data.</text>
</comment>
<evidence type="ECO:0000256" key="1">
    <source>
        <dbReference type="ARBA" id="ARBA00010641"/>
    </source>
</evidence>
<dbReference type="SUPFAM" id="SSF88659">
    <property type="entry name" value="Sigma3 and sigma4 domains of RNA polymerase sigma factors"/>
    <property type="match status" value="1"/>
</dbReference>
<evidence type="ECO:0000259" key="6">
    <source>
        <dbReference type="Pfam" id="PF08281"/>
    </source>
</evidence>
<evidence type="ECO:0000256" key="4">
    <source>
        <dbReference type="ARBA" id="ARBA00023163"/>
    </source>
</evidence>
<evidence type="ECO:0000259" key="5">
    <source>
        <dbReference type="Pfam" id="PF04542"/>
    </source>
</evidence>
<dbReference type="RefSeq" id="WP_337918118.1">
    <property type="nucleotide sequence ID" value="NZ_BAABJL010000095.1"/>
</dbReference>
<keyword evidence="3" id="KW-0731">Sigma factor</keyword>
<dbReference type="PANTHER" id="PTHR47756:SF2">
    <property type="entry name" value="BLL6612 PROTEIN"/>
    <property type="match status" value="1"/>
</dbReference>
<dbReference type="Pfam" id="PF20239">
    <property type="entry name" value="DUF6596"/>
    <property type="match status" value="1"/>
</dbReference>
<dbReference type="InterPro" id="IPR013249">
    <property type="entry name" value="RNA_pol_sigma70_r4_t2"/>
</dbReference>
<dbReference type="Pfam" id="PF04542">
    <property type="entry name" value="Sigma70_r2"/>
    <property type="match status" value="1"/>
</dbReference>
<dbReference type="EMBL" id="JADBEM010000001">
    <property type="protein sequence ID" value="MBE1610448.1"/>
    <property type="molecule type" value="Genomic_DNA"/>
</dbReference>
<dbReference type="GO" id="GO:0003677">
    <property type="term" value="F:DNA binding"/>
    <property type="evidence" value="ECO:0007669"/>
    <property type="project" value="InterPro"/>
</dbReference>
<dbReference type="InterPro" id="IPR013324">
    <property type="entry name" value="RNA_pol_sigma_r3/r4-like"/>
</dbReference>
<dbReference type="GO" id="GO:0006352">
    <property type="term" value="P:DNA-templated transcription initiation"/>
    <property type="evidence" value="ECO:0007669"/>
    <property type="project" value="InterPro"/>
</dbReference>
<reference evidence="8" key="1">
    <citation type="submission" date="2020-10" db="EMBL/GenBank/DDBJ databases">
        <title>Sequencing the genomes of 1000 actinobacteria strains.</title>
        <authorList>
            <person name="Klenk H.-P."/>
        </authorList>
    </citation>
    <scope>NUCLEOTIDE SEQUENCE</scope>
    <source>
        <strain evidence="8">DSM 45354</strain>
    </source>
</reference>
<evidence type="ECO:0000256" key="3">
    <source>
        <dbReference type="ARBA" id="ARBA00023082"/>
    </source>
</evidence>
<keyword evidence="9" id="KW-1185">Reference proteome</keyword>
<proteinExistence type="inferred from homology"/>
<evidence type="ECO:0000313" key="9">
    <source>
        <dbReference type="Proteomes" id="UP000638648"/>
    </source>
</evidence>
<feature type="domain" description="RNA polymerase sigma-70 region 2" evidence="5">
    <location>
        <begin position="18"/>
        <end position="82"/>
    </location>
</feature>
<dbReference type="PANTHER" id="PTHR47756">
    <property type="entry name" value="BLL6612 PROTEIN-RELATED"/>
    <property type="match status" value="1"/>
</dbReference>
<dbReference type="InterPro" id="IPR046531">
    <property type="entry name" value="DUF6596"/>
</dbReference>
<gene>
    <name evidence="8" type="ORF">HEB94_007296</name>
</gene>
<organism evidence="8 9">
    <name type="scientific">Actinopolymorpha pittospori</name>
    <dbReference type="NCBI Taxonomy" id="648752"/>
    <lineage>
        <taxon>Bacteria</taxon>
        <taxon>Bacillati</taxon>
        <taxon>Actinomycetota</taxon>
        <taxon>Actinomycetes</taxon>
        <taxon>Propionibacteriales</taxon>
        <taxon>Actinopolymorphaceae</taxon>
        <taxon>Actinopolymorpha</taxon>
    </lineage>
</organism>
<evidence type="ECO:0000256" key="2">
    <source>
        <dbReference type="ARBA" id="ARBA00023015"/>
    </source>
</evidence>
<keyword evidence="4" id="KW-0804">Transcription</keyword>
<dbReference type="Pfam" id="PF08281">
    <property type="entry name" value="Sigma70_r4_2"/>
    <property type="match status" value="1"/>
</dbReference>
<keyword evidence="2" id="KW-0805">Transcription regulation</keyword>
<dbReference type="AlphaFoldDB" id="A0A927N3U0"/>
<evidence type="ECO:0000259" key="7">
    <source>
        <dbReference type="Pfam" id="PF20239"/>
    </source>
</evidence>
<feature type="domain" description="DUF6596" evidence="7">
    <location>
        <begin position="192"/>
        <end position="293"/>
    </location>
</feature>
<dbReference type="InterPro" id="IPR007627">
    <property type="entry name" value="RNA_pol_sigma70_r2"/>
</dbReference>
<dbReference type="Proteomes" id="UP000638648">
    <property type="component" value="Unassembled WGS sequence"/>
</dbReference>
<feature type="domain" description="RNA polymerase sigma factor 70 region 4 type 2" evidence="6">
    <location>
        <begin position="123"/>
        <end position="173"/>
    </location>
</feature>
<dbReference type="SUPFAM" id="SSF88946">
    <property type="entry name" value="Sigma2 domain of RNA polymerase sigma factors"/>
    <property type="match status" value="1"/>
</dbReference>
<name>A0A927N3U0_9ACTN</name>
<accession>A0A927N3U0</accession>
<dbReference type="InterPro" id="IPR013325">
    <property type="entry name" value="RNA_pol_sigma_r2"/>
</dbReference>
<evidence type="ECO:0000313" key="8">
    <source>
        <dbReference type="EMBL" id="MBE1610448.1"/>
    </source>
</evidence>
<comment type="similarity">
    <text evidence="1">Belongs to the sigma-70 factor family. ECF subfamily.</text>
</comment>
<dbReference type="InterPro" id="IPR036388">
    <property type="entry name" value="WH-like_DNA-bd_sf"/>
</dbReference>
<protein>
    <submittedName>
        <fullName evidence="8">RNA polymerase sigma-70 factor (ECF subfamily)</fullName>
    </submittedName>
</protein>
<dbReference type="Gene3D" id="1.10.10.10">
    <property type="entry name" value="Winged helix-like DNA-binding domain superfamily/Winged helix DNA-binding domain"/>
    <property type="match status" value="1"/>
</dbReference>